<evidence type="ECO:0000256" key="4">
    <source>
        <dbReference type="SAM" id="Coils"/>
    </source>
</evidence>
<evidence type="ECO:0000256" key="5">
    <source>
        <dbReference type="SAM" id="MobiDB-lite"/>
    </source>
</evidence>
<evidence type="ECO:0000256" key="2">
    <source>
        <dbReference type="ARBA" id="ARBA00022771"/>
    </source>
</evidence>
<sequence length="354" mass="38882">MQRDKHEREEMLEKRMGAKNEIHFLEKSATKGRELLGAFWDNRSAEFLQKWEALSLEEKRKVLGDTRNFLLTMGSGSYSTAVLYCPELNVDDLTATADAQAPSGAAPAAQGGLTFTSLLKRCLADPATQADSFAEQFLAPLVKQKLLDTQFESERERKEQEQEVMSMAAMITVSRRFILLTFACKVLSEVLGVPFDELAPATSLLQPLKAVESENVRGMLFKETPNLRTCSNPKCDNRETKEKTFLVCSLCRKAGLSTPYCSRGCQAGDWPEHKKTCGVATAPAGRPASSGAKIEELVETKREQQQQQKASSPSSSSSSSAPPARTQQQQQPDAAGGPDQVWERIPDSSLAGID</sequence>
<keyword evidence="3" id="KW-0862">Zinc</keyword>
<dbReference type="GeneID" id="14912499"/>
<protein>
    <submittedName>
        <fullName evidence="7">MYND finger domain containing protein</fullName>
    </submittedName>
</protein>
<dbReference type="Proteomes" id="UP000011083">
    <property type="component" value="Unassembled WGS sequence"/>
</dbReference>
<dbReference type="InterPro" id="IPR002893">
    <property type="entry name" value="Znf_MYND"/>
</dbReference>
<dbReference type="VEuPathDB" id="AmoebaDB:ACA1_015210"/>
<dbReference type="Pfam" id="PF01753">
    <property type="entry name" value="zf-MYND"/>
    <property type="match status" value="1"/>
</dbReference>
<dbReference type="AlphaFoldDB" id="L8GGA6"/>
<feature type="domain" description="MYND-type" evidence="6">
    <location>
        <begin position="235"/>
        <end position="277"/>
    </location>
</feature>
<dbReference type="OrthoDB" id="437457at2759"/>
<dbReference type="RefSeq" id="XP_004334035.1">
    <property type="nucleotide sequence ID" value="XM_004333987.1"/>
</dbReference>
<evidence type="ECO:0000259" key="6">
    <source>
        <dbReference type="Pfam" id="PF01753"/>
    </source>
</evidence>
<evidence type="ECO:0000313" key="7">
    <source>
        <dbReference type="EMBL" id="ELR12022.1"/>
    </source>
</evidence>
<evidence type="ECO:0000256" key="3">
    <source>
        <dbReference type="ARBA" id="ARBA00022833"/>
    </source>
</evidence>
<dbReference type="GO" id="GO:0008270">
    <property type="term" value="F:zinc ion binding"/>
    <property type="evidence" value="ECO:0007669"/>
    <property type="project" value="UniProtKB-KW"/>
</dbReference>
<feature type="coiled-coil region" evidence="4">
    <location>
        <begin position="1"/>
        <end position="28"/>
    </location>
</feature>
<evidence type="ECO:0000256" key="1">
    <source>
        <dbReference type="ARBA" id="ARBA00022723"/>
    </source>
</evidence>
<keyword evidence="4" id="KW-0175">Coiled coil</keyword>
<proteinExistence type="predicted"/>
<organism evidence="7 8">
    <name type="scientific">Acanthamoeba castellanii (strain ATCC 30010 / Neff)</name>
    <dbReference type="NCBI Taxonomy" id="1257118"/>
    <lineage>
        <taxon>Eukaryota</taxon>
        <taxon>Amoebozoa</taxon>
        <taxon>Discosea</taxon>
        <taxon>Longamoebia</taxon>
        <taxon>Centramoebida</taxon>
        <taxon>Acanthamoebidae</taxon>
        <taxon>Acanthamoeba</taxon>
    </lineage>
</organism>
<dbReference type="EMBL" id="KB008137">
    <property type="protein sequence ID" value="ELR12022.1"/>
    <property type="molecule type" value="Genomic_DNA"/>
</dbReference>
<evidence type="ECO:0000313" key="8">
    <source>
        <dbReference type="Proteomes" id="UP000011083"/>
    </source>
</evidence>
<keyword evidence="2" id="KW-0863">Zinc-finger</keyword>
<dbReference type="SUPFAM" id="SSF144232">
    <property type="entry name" value="HIT/MYND zinc finger-like"/>
    <property type="match status" value="1"/>
</dbReference>
<keyword evidence="1" id="KW-0479">Metal-binding</keyword>
<gene>
    <name evidence="7" type="ORF">ACA1_015210</name>
</gene>
<accession>L8GGA6</accession>
<reference evidence="7 8" key="1">
    <citation type="journal article" date="2013" name="Genome Biol.">
        <title>Genome of Acanthamoeba castellanii highlights extensive lateral gene transfer and early evolution of tyrosine kinase signaling.</title>
        <authorList>
            <person name="Clarke M."/>
            <person name="Lohan A.J."/>
            <person name="Liu B."/>
            <person name="Lagkouvardos I."/>
            <person name="Roy S."/>
            <person name="Zafar N."/>
            <person name="Bertelli C."/>
            <person name="Schilde C."/>
            <person name="Kianianmomeni A."/>
            <person name="Burglin T.R."/>
            <person name="Frech C."/>
            <person name="Turcotte B."/>
            <person name="Kopec K.O."/>
            <person name="Synnott J.M."/>
            <person name="Choo C."/>
            <person name="Paponov I."/>
            <person name="Finkler A."/>
            <person name="Soon Heng Tan C."/>
            <person name="Hutchins A.P."/>
            <person name="Weinmeier T."/>
            <person name="Rattei T."/>
            <person name="Chu J.S."/>
            <person name="Gimenez G."/>
            <person name="Irimia M."/>
            <person name="Rigden D.J."/>
            <person name="Fitzpatrick D.A."/>
            <person name="Lorenzo-Morales J."/>
            <person name="Bateman A."/>
            <person name="Chiu C.H."/>
            <person name="Tang P."/>
            <person name="Hegemann P."/>
            <person name="Fromm H."/>
            <person name="Raoult D."/>
            <person name="Greub G."/>
            <person name="Miranda-Saavedra D."/>
            <person name="Chen N."/>
            <person name="Nash P."/>
            <person name="Ginger M.L."/>
            <person name="Horn M."/>
            <person name="Schaap P."/>
            <person name="Caler L."/>
            <person name="Loftus B."/>
        </authorList>
    </citation>
    <scope>NUCLEOTIDE SEQUENCE [LARGE SCALE GENOMIC DNA]</scope>
    <source>
        <strain evidence="7 8">Neff</strain>
    </source>
</reference>
<keyword evidence="8" id="KW-1185">Reference proteome</keyword>
<dbReference type="Gene3D" id="6.10.140.2220">
    <property type="match status" value="1"/>
</dbReference>
<name>L8GGA6_ACACF</name>
<feature type="compositionally biased region" description="Low complexity" evidence="5">
    <location>
        <begin position="305"/>
        <end position="340"/>
    </location>
</feature>
<feature type="region of interest" description="Disordered" evidence="5">
    <location>
        <begin position="296"/>
        <end position="354"/>
    </location>
</feature>
<dbReference type="KEGG" id="acan:ACA1_015210"/>